<feature type="region of interest" description="Disordered" evidence="1">
    <location>
        <begin position="92"/>
        <end position="142"/>
    </location>
</feature>
<name>A0ABU4VPU5_9ACTN</name>
<feature type="region of interest" description="Disordered" evidence="1">
    <location>
        <begin position="37"/>
        <end position="61"/>
    </location>
</feature>
<keyword evidence="3" id="KW-1185">Reference proteome</keyword>
<protein>
    <submittedName>
        <fullName evidence="2">Uncharacterized protein</fullName>
    </submittedName>
</protein>
<organism evidence="2 3">
    <name type="scientific">Patulibacter brassicae</name>
    <dbReference type="NCBI Taxonomy" id="1705717"/>
    <lineage>
        <taxon>Bacteria</taxon>
        <taxon>Bacillati</taxon>
        <taxon>Actinomycetota</taxon>
        <taxon>Thermoleophilia</taxon>
        <taxon>Solirubrobacterales</taxon>
        <taxon>Patulibacteraceae</taxon>
        <taxon>Patulibacter</taxon>
    </lineage>
</organism>
<dbReference type="RefSeq" id="WP_319955231.1">
    <property type="nucleotide sequence ID" value="NZ_JAXAVX010000010.1"/>
</dbReference>
<evidence type="ECO:0000256" key="1">
    <source>
        <dbReference type="SAM" id="MobiDB-lite"/>
    </source>
</evidence>
<comment type="caution">
    <text evidence="2">The sequence shown here is derived from an EMBL/GenBank/DDBJ whole genome shotgun (WGS) entry which is preliminary data.</text>
</comment>
<evidence type="ECO:0000313" key="3">
    <source>
        <dbReference type="Proteomes" id="UP001277761"/>
    </source>
</evidence>
<sequence length="142" mass="15237">MGTAITIVVFTLVVVSGLVAIGVLLNGKAFDQIGAGGMDLRPPAGSGGSGGAEESAALREDDIRQMLEARNRRRVARGEQAADVDAELRQLLDDRPARSHDAETVAEARAVVDARNARRRRRGEPEGDVEREVAELLERLDP</sequence>
<proteinExistence type="predicted"/>
<dbReference type="Proteomes" id="UP001277761">
    <property type="component" value="Unassembled WGS sequence"/>
</dbReference>
<reference evidence="2 3" key="1">
    <citation type="submission" date="2023-11" db="EMBL/GenBank/DDBJ databases">
        <authorList>
            <person name="Xu M."/>
            <person name="Jiang T."/>
        </authorList>
    </citation>
    <scope>NUCLEOTIDE SEQUENCE [LARGE SCALE GENOMIC DNA]</scope>
    <source>
        <strain evidence="2 3">SD</strain>
    </source>
</reference>
<dbReference type="EMBL" id="JAXAVX010000010">
    <property type="protein sequence ID" value="MDX8153079.1"/>
    <property type="molecule type" value="Genomic_DNA"/>
</dbReference>
<accession>A0ABU4VPU5</accession>
<evidence type="ECO:0000313" key="2">
    <source>
        <dbReference type="EMBL" id="MDX8153079.1"/>
    </source>
</evidence>
<feature type="compositionally biased region" description="Basic and acidic residues" evidence="1">
    <location>
        <begin position="123"/>
        <end position="142"/>
    </location>
</feature>
<feature type="compositionally biased region" description="Basic and acidic residues" evidence="1">
    <location>
        <begin position="92"/>
        <end position="103"/>
    </location>
</feature>
<gene>
    <name evidence="2" type="ORF">SK069_15880</name>
</gene>